<name>A0A5J4R4R0_9ZZZZ</name>
<dbReference type="InterPro" id="IPR027417">
    <property type="entry name" value="P-loop_NTPase"/>
</dbReference>
<dbReference type="AlphaFoldDB" id="A0A5J4R4R0"/>
<gene>
    <name evidence="2" type="ORF">EZS27_022195</name>
</gene>
<dbReference type="SUPFAM" id="SSF52540">
    <property type="entry name" value="P-loop containing nucleoside triphosphate hydrolases"/>
    <property type="match status" value="1"/>
</dbReference>
<dbReference type="InterPro" id="IPR029052">
    <property type="entry name" value="Metallo-depent_PP-like"/>
</dbReference>
<evidence type="ECO:0000259" key="1">
    <source>
        <dbReference type="Pfam" id="PF00149"/>
    </source>
</evidence>
<dbReference type="Gene3D" id="3.60.21.10">
    <property type="match status" value="1"/>
</dbReference>
<dbReference type="CDD" id="cd00838">
    <property type="entry name" value="MPP_superfamily"/>
    <property type="match status" value="1"/>
</dbReference>
<accession>A0A5J4R4R0</accession>
<keyword evidence="2" id="KW-0378">Hydrolase</keyword>
<dbReference type="EMBL" id="SNRY01001726">
    <property type="protein sequence ID" value="KAA6328956.1"/>
    <property type="molecule type" value="Genomic_DNA"/>
</dbReference>
<sequence length="434" mass="51132">MYIVLTGDLVHSGKREEYEKVSLLLRKLSGFLKVIYPKIKIDYVFIPGNHDCNFTYDSQARKNSIKNLTYENLGDDNSVVDLCIDVQKDFWDFYHKWLTELPDSKIFYQKNDTETSICFNCINSSWMSSFKENPGSLFFPIKKISCREKADINITLVHHPLNWFNPVMDENNVIEMRNFVDNNSDIVLFAHEHEEDGYTKTDTKTHKETYYRYGCALFTRNNRNIVESGFKTFIINPETKTVKEQEYSWIEEQKIYSNIHSTDLQIETSDTCKKKIENNHDFLINLKSIKIPLSFQNNIKPNILAIYVYPDLDDISSKKKEKKNNIVYIDSKELLNSKSKLTILEGDSQSGKSTLIEILYLGWLEKGYYPLLLKGEDIKDIEIDSLLRRNYKQQYKGRTFEEYQQYDDKFKIIFIDDLYKSKLNNKGKKMLLIP</sequence>
<dbReference type="GO" id="GO:0004115">
    <property type="term" value="F:3',5'-cyclic-AMP phosphodiesterase activity"/>
    <property type="evidence" value="ECO:0007669"/>
    <property type="project" value="UniProtKB-EC"/>
</dbReference>
<evidence type="ECO:0000313" key="2">
    <source>
        <dbReference type="EMBL" id="KAA6328956.1"/>
    </source>
</evidence>
<proteinExistence type="predicted"/>
<comment type="caution">
    <text evidence="2">The sequence shown here is derived from an EMBL/GenBank/DDBJ whole genome shotgun (WGS) entry which is preliminary data.</text>
</comment>
<dbReference type="EC" id="3.1.4.53" evidence="2"/>
<dbReference type="Pfam" id="PF00149">
    <property type="entry name" value="Metallophos"/>
    <property type="match status" value="1"/>
</dbReference>
<feature type="domain" description="Calcineurin-like phosphoesterase" evidence="1">
    <location>
        <begin position="2"/>
        <end position="194"/>
    </location>
</feature>
<dbReference type="SUPFAM" id="SSF56300">
    <property type="entry name" value="Metallo-dependent phosphatases"/>
    <property type="match status" value="1"/>
</dbReference>
<protein>
    <submittedName>
        <fullName evidence="2">3' 5'-cyclic adenosine monophosphate phosphodiesterase CpdA</fullName>
        <ecNumber evidence="2">3.1.4.53</ecNumber>
    </submittedName>
</protein>
<organism evidence="2">
    <name type="scientific">termite gut metagenome</name>
    <dbReference type="NCBI Taxonomy" id="433724"/>
    <lineage>
        <taxon>unclassified sequences</taxon>
        <taxon>metagenomes</taxon>
        <taxon>organismal metagenomes</taxon>
    </lineage>
</organism>
<reference evidence="2" key="1">
    <citation type="submission" date="2019-03" db="EMBL/GenBank/DDBJ databases">
        <title>Single cell metagenomics reveals metabolic interactions within the superorganism composed of flagellate Streblomastix strix and complex community of Bacteroidetes bacteria on its surface.</title>
        <authorList>
            <person name="Treitli S.C."/>
            <person name="Kolisko M."/>
            <person name="Husnik F."/>
            <person name="Keeling P."/>
            <person name="Hampl V."/>
        </authorList>
    </citation>
    <scope>NUCLEOTIDE SEQUENCE</scope>
    <source>
        <strain evidence="2">STM</strain>
    </source>
</reference>
<dbReference type="InterPro" id="IPR004843">
    <property type="entry name" value="Calcineurin-like_PHP"/>
</dbReference>